<dbReference type="Proteomes" id="UP000422764">
    <property type="component" value="Chromosome"/>
</dbReference>
<evidence type="ECO:0000313" key="1">
    <source>
        <dbReference type="EMBL" id="QGU94940.1"/>
    </source>
</evidence>
<protein>
    <submittedName>
        <fullName evidence="1">Uncharacterized protein</fullName>
    </submittedName>
</protein>
<organism evidence="1 2">
    <name type="scientific">Clostridium bovifaecis</name>
    <dbReference type="NCBI Taxonomy" id="2184719"/>
    <lineage>
        <taxon>Bacteria</taxon>
        <taxon>Bacillati</taxon>
        <taxon>Bacillota</taxon>
        <taxon>Clostridia</taxon>
        <taxon>Eubacteriales</taxon>
        <taxon>Clostridiaceae</taxon>
        <taxon>Clostridium</taxon>
    </lineage>
</organism>
<reference evidence="1 2" key="1">
    <citation type="submission" date="2019-12" db="EMBL/GenBank/DDBJ databases">
        <title>Genome sequenceing of Clostridium bovifaecis.</title>
        <authorList>
            <person name="Yao Y."/>
        </authorList>
    </citation>
    <scope>NUCLEOTIDE SEQUENCE [LARGE SCALE GENOMIC DNA]</scope>
    <source>
        <strain evidence="1 2">BXX</strain>
    </source>
</reference>
<accession>A0A6I6ERW4</accession>
<keyword evidence="2" id="KW-1185">Reference proteome</keyword>
<dbReference type="EMBL" id="CP046522">
    <property type="protein sequence ID" value="QGU94940.1"/>
    <property type="molecule type" value="Genomic_DNA"/>
</dbReference>
<dbReference type="AlphaFoldDB" id="A0A6I6ERW4"/>
<sequence length="114" mass="13219">MVETEKFSRANELLSELYEGITYSEFQVALEFANRAFFALCSKDKSFNTKKCYLCEYGCEDELLRSIVRYYLEGKASLGDVQEYIFPMINVLSKCKPSKKAEELKGIFLSVYEK</sequence>
<proteinExistence type="predicted"/>
<gene>
    <name evidence="1" type="ORF">GOM49_07370</name>
</gene>
<name>A0A6I6ERW4_9CLOT</name>
<evidence type="ECO:0000313" key="2">
    <source>
        <dbReference type="Proteomes" id="UP000422764"/>
    </source>
</evidence>